<dbReference type="Proteomes" id="UP000568888">
    <property type="component" value="Unassembled WGS sequence"/>
</dbReference>
<dbReference type="GO" id="GO:0016791">
    <property type="term" value="F:phosphatase activity"/>
    <property type="evidence" value="ECO:0007669"/>
    <property type="project" value="TreeGrafter"/>
</dbReference>
<dbReference type="AlphaFoldDB" id="A0A6V8MXU8"/>
<feature type="domain" description="Response regulatory" evidence="3">
    <location>
        <begin position="9"/>
        <end position="125"/>
    </location>
</feature>
<organism evidence="6 8">
    <name type="scientific">Geomonas paludis</name>
    <dbReference type="NCBI Taxonomy" id="2740185"/>
    <lineage>
        <taxon>Bacteria</taxon>
        <taxon>Pseudomonadati</taxon>
        <taxon>Thermodesulfobacteriota</taxon>
        <taxon>Desulfuromonadia</taxon>
        <taxon>Geobacterales</taxon>
        <taxon>Geobacteraceae</taxon>
        <taxon>Geomonas</taxon>
    </lineage>
</organism>
<evidence type="ECO:0000259" key="4">
    <source>
        <dbReference type="PROSITE" id="PS50112"/>
    </source>
</evidence>
<dbReference type="PROSITE" id="PS50110">
    <property type="entry name" value="RESPONSE_REGULATORY"/>
    <property type="match status" value="1"/>
</dbReference>
<dbReference type="SUPFAM" id="SSF81606">
    <property type="entry name" value="PP2C-like"/>
    <property type="match status" value="1"/>
</dbReference>
<feature type="domain" description="PAC" evidence="5">
    <location>
        <begin position="225"/>
        <end position="277"/>
    </location>
</feature>
<evidence type="ECO:0000259" key="3">
    <source>
        <dbReference type="PROSITE" id="PS50110"/>
    </source>
</evidence>
<dbReference type="Gene3D" id="3.30.450.20">
    <property type="entry name" value="PAS domain"/>
    <property type="match status" value="1"/>
</dbReference>
<gene>
    <name evidence="6" type="ORF">GMPD_28710</name>
    <name evidence="7" type="ORF">M1B72_17500</name>
</gene>
<reference evidence="7" key="3">
    <citation type="submission" date="2022-04" db="EMBL/GenBank/DDBJ databases">
        <authorList>
            <person name="Liu G."/>
        </authorList>
    </citation>
    <scope>NUCLEOTIDE SEQUENCE</scope>
    <source>
        <strain evidence="7">RG22</strain>
    </source>
</reference>
<dbReference type="InterPro" id="IPR011006">
    <property type="entry name" value="CheY-like_superfamily"/>
</dbReference>
<dbReference type="SMART" id="SM00331">
    <property type="entry name" value="PP2C_SIG"/>
    <property type="match status" value="1"/>
</dbReference>
<evidence type="ECO:0000256" key="1">
    <source>
        <dbReference type="ARBA" id="ARBA00022801"/>
    </source>
</evidence>
<dbReference type="Gene3D" id="3.60.40.10">
    <property type="entry name" value="PPM-type phosphatase domain"/>
    <property type="match status" value="1"/>
</dbReference>
<keyword evidence="1" id="KW-0378">Hydrolase</keyword>
<dbReference type="NCBIfam" id="TIGR00229">
    <property type="entry name" value="sensory_box"/>
    <property type="match status" value="1"/>
</dbReference>
<dbReference type="GO" id="GO:0000160">
    <property type="term" value="P:phosphorelay signal transduction system"/>
    <property type="evidence" value="ECO:0007669"/>
    <property type="project" value="InterPro"/>
</dbReference>
<proteinExistence type="predicted"/>
<dbReference type="InterPro" id="IPR052016">
    <property type="entry name" value="Bact_Sigma-Reg"/>
</dbReference>
<accession>A0A6V8MXU8</accession>
<dbReference type="InterPro" id="IPR001610">
    <property type="entry name" value="PAC"/>
</dbReference>
<dbReference type="CDD" id="cd00156">
    <property type="entry name" value="REC"/>
    <property type="match status" value="1"/>
</dbReference>
<dbReference type="InterPro" id="IPR000014">
    <property type="entry name" value="PAS"/>
</dbReference>
<dbReference type="CDD" id="cd00130">
    <property type="entry name" value="PAS"/>
    <property type="match status" value="1"/>
</dbReference>
<dbReference type="InterPro" id="IPR035965">
    <property type="entry name" value="PAS-like_dom_sf"/>
</dbReference>
<reference evidence="6" key="2">
    <citation type="journal article" date="2021" name="Int. J. Syst. Evol. Microbiol.">
        <title>Geomonas silvestris sp. nov., Geomonas paludis sp. nov. and Geomonas limicola sp. nov., isolated from terrestrial environments, and emended description of the genus Geomonas.</title>
        <authorList>
            <person name="Itoh H."/>
            <person name="Xu Z."/>
            <person name="Masuda Y."/>
            <person name="Ushijima N."/>
            <person name="Hayakawa C."/>
            <person name="Shiratori Y."/>
            <person name="Senoo K."/>
        </authorList>
    </citation>
    <scope>NUCLEOTIDE SEQUENCE</scope>
    <source>
        <strain evidence="6">Red736</strain>
    </source>
</reference>
<keyword evidence="9" id="KW-1185">Reference proteome</keyword>
<keyword evidence="2" id="KW-0597">Phosphoprotein</keyword>
<dbReference type="InterPro" id="IPR000700">
    <property type="entry name" value="PAS-assoc_C"/>
</dbReference>
<name>A0A6V8MXU8_9BACT</name>
<dbReference type="PANTHER" id="PTHR43156">
    <property type="entry name" value="STAGE II SPORULATION PROTEIN E-RELATED"/>
    <property type="match status" value="1"/>
</dbReference>
<evidence type="ECO:0000256" key="2">
    <source>
        <dbReference type="PROSITE-ProRule" id="PRU00169"/>
    </source>
</evidence>
<dbReference type="InterPro" id="IPR001932">
    <property type="entry name" value="PPM-type_phosphatase-like_dom"/>
</dbReference>
<evidence type="ECO:0000313" key="7">
    <source>
        <dbReference type="EMBL" id="UPU35226.1"/>
    </source>
</evidence>
<dbReference type="SMART" id="SM00448">
    <property type="entry name" value="REC"/>
    <property type="match status" value="1"/>
</dbReference>
<dbReference type="InterPro" id="IPR001789">
    <property type="entry name" value="Sig_transdc_resp-reg_receiver"/>
</dbReference>
<dbReference type="Pfam" id="PF07228">
    <property type="entry name" value="SpoIIE"/>
    <property type="match status" value="1"/>
</dbReference>
<dbReference type="EMBL" id="BLXY01000005">
    <property type="protein sequence ID" value="GFO64952.1"/>
    <property type="molecule type" value="Genomic_DNA"/>
</dbReference>
<dbReference type="PROSITE" id="PS50112">
    <property type="entry name" value="PAS"/>
    <property type="match status" value="1"/>
</dbReference>
<sequence>MPMKQERLRILHLEDDPMDAELVLLTLTSEGLDCEVEVVSRRDEFSVALERGGMDLILADFALPAFDGMTALAMVRQKLPDLPFVFVSGKLGEEAAIESLKSGATDYVLKSRLSRLVPAVQRALTEAQERAKQRQTERDLEVAHAEIEKRAEDYRNLFNSIRDVIVVADHNRTILHVNQPALHDIFGYDSAEVIGMSSGILYANAEDYDRTGKEVFDVKARVKGKLVELHFRRKSGEVFIGELYAMKRLDRFGNVTGNISIFRDISERKKAEADLRESELRRMQLQLELVYAAEIQAKLLPRVYPQIAGFDVAARCLPAKQVGGDFYDWQQVSPTLINLTLGDVMGKGMAAAMLMATVRAALHAVTLYNQPAQAVHLAEKALNEDLENSESFVTLFHAQLDSTTRTVSFVDCGHGYVFVRRHSGSVETLNPRGLPLGVQGDEVYQEGTVRLAKGDVMVLYSDGLVDAKPELELTHEALARQLAGKKNAQDMADALIALTGKPDPQPDDITVLVLRGV</sequence>
<reference evidence="8" key="1">
    <citation type="submission" date="2020-06" db="EMBL/GenBank/DDBJ databases">
        <title>Draft genomic sequecing of Geomonas sp. Red736.</title>
        <authorList>
            <person name="Itoh H."/>
            <person name="Xu Z.X."/>
            <person name="Ushijima N."/>
            <person name="Masuda Y."/>
            <person name="Shiratori Y."/>
            <person name="Senoo K."/>
        </authorList>
    </citation>
    <scope>NUCLEOTIDE SEQUENCE [LARGE SCALE GENOMIC DNA]</scope>
    <source>
        <strain evidence="8">Red736</strain>
    </source>
</reference>
<dbReference type="Pfam" id="PF13426">
    <property type="entry name" value="PAS_9"/>
    <property type="match status" value="1"/>
</dbReference>
<dbReference type="RefSeq" id="WP_246404892.1">
    <property type="nucleotide sequence ID" value="NZ_BLXY01000005.1"/>
</dbReference>
<dbReference type="EMBL" id="CP096574">
    <property type="protein sequence ID" value="UPU35226.1"/>
    <property type="molecule type" value="Genomic_DNA"/>
</dbReference>
<dbReference type="SUPFAM" id="SSF55785">
    <property type="entry name" value="PYP-like sensor domain (PAS domain)"/>
    <property type="match status" value="1"/>
</dbReference>
<dbReference type="Pfam" id="PF00072">
    <property type="entry name" value="Response_reg"/>
    <property type="match status" value="1"/>
</dbReference>
<dbReference type="InterPro" id="IPR036457">
    <property type="entry name" value="PPM-type-like_dom_sf"/>
</dbReference>
<dbReference type="SMART" id="SM00086">
    <property type="entry name" value="PAC"/>
    <property type="match status" value="1"/>
</dbReference>
<dbReference type="Proteomes" id="UP000831485">
    <property type="component" value="Chromosome"/>
</dbReference>
<protein>
    <submittedName>
        <fullName evidence="7">SpoIIE family protein phosphatase</fullName>
    </submittedName>
</protein>
<feature type="modified residue" description="4-aspartylphosphate" evidence="2">
    <location>
        <position position="60"/>
    </location>
</feature>
<dbReference type="Gene3D" id="3.40.50.2300">
    <property type="match status" value="1"/>
</dbReference>
<evidence type="ECO:0000313" key="6">
    <source>
        <dbReference type="EMBL" id="GFO64952.1"/>
    </source>
</evidence>
<dbReference type="SUPFAM" id="SSF52172">
    <property type="entry name" value="CheY-like"/>
    <property type="match status" value="1"/>
</dbReference>
<evidence type="ECO:0000313" key="8">
    <source>
        <dbReference type="Proteomes" id="UP000568888"/>
    </source>
</evidence>
<dbReference type="PROSITE" id="PS50113">
    <property type="entry name" value="PAC"/>
    <property type="match status" value="1"/>
</dbReference>
<feature type="domain" description="PAS" evidence="4">
    <location>
        <begin position="150"/>
        <end position="225"/>
    </location>
</feature>
<dbReference type="SMART" id="SM00091">
    <property type="entry name" value="PAS"/>
    <property type="match status" value="1"/>
</dbReference>
<evidence type="ECO:0000259" key="5">
    <source>
        <dbReference type="PROSITE" id="PS50113"/>
    </source>
</evidence>
<evidence type="ECO:0000313" key="9">
    <source>
        <dbReference type="Proteomes" id="UP000831485"/>
    </source>
</evidence>
<dbReference type="PANTHER" id="PTHR43156:SF2">
    <property type="entry name" value="STAGE II SPORULATION PROTEIN E"/>
    <property type="match status" value="1"/>
</dbReference>